<keyword evidence="2" id="KW-1185">Reference proteome</keyword>
<accession>A0A1H4U1B0</accession>
<dbReference type="AlphaFoldDB" id="A0A1H4U1B0"/>
<gene>
    <name evidence="1" type="ORF">SAMN04489793_2767</name>
</gene>
<sequence length="62" mass="6844">MSEQHAEHRKPKGHAKLSELTLLVVVPGTPPKVQAYTEDQRSEAQAFAAKHDVAVRELPSID</sequence>
<evidence type="ECO:0000313" key="1">
    <source>
        <dbReference type="EMBL" id="SEC62563.1"/>
    </source>
</evidence>
<organism evidence="1 2">
    <name type="scientific">Tsukamurella tyrosinosolvens</name>
    <dbReference type="NCBI Taxonomy" id="57704"/>
    <lineage>
        <taxon>Bacteria</taxon>
        <taxon>Bacillati</taxon>
        <taxon>Actinomycetota</taxon>
        <taxon>Actinomycetes</taxon>
        <taxon>Mycobacteriales</taxon>
        <taxon>Tsukamurellaceae</taxon>
        <taxon>Tsukamurella</taxon>
    </lineage>
</organism>
<dbReference type="RefSeq" id="WP_068741823.1">
    <property type="nucleotide sequence ID" value="NZ_FNSA01000003.1"/>
</dbReference>
<reference evidence="2" key="1">
    <citation type="submission" date="2016-10" db="EMBL/GenBank/DDBJ databases">
        <authorList>
            <person name="Varghese N."/>
            <person name="Submissions S."/>
        </authorList>
    </citation>
    <scope>NUCLEOTIDE SEQUENCE [LARGE SCALE GENOMIC DNA]</scope>
    <source>
        <strain evidence="2">DSM 44234</strain>
    </source>
</reference>
<dbReference type="EMBL" id="FNSA01000003">
    <property type="protein sequence ID" value="SEC62563.1"/>
    <property type="molecule type" value="Genomic_DNA"/>
</dbReference>
<evidence type="ECO:0000313" key="2">
    <source>
        <dbReference type="Proteomes" id="UP000182241"/>
    </source>
</evidence>
<proteinExistence type="predicted"/>
<name>A0A1H4U1B0_TSUTY</name>
<dbReference type="Proteomes" id="UP000182241">
    <property type="component" value="Unassembled WGS sequence"/>
</dbReference>
<protein>
    <submittedName>
        <fullName evidence="1">Uncharacterized protein</fullName>
    </submittedName>
</protein>